<gene>
    <name evidence="2" type="ORF">ACH5RR_008967</name>
</gene>
<evidence type="ECO:0000313" key="2">
    <source>
        <dbReference type="EMBL" id="KAL3529645.1"/>
    </source>
</evidence>
<dbReference type="PANTHER" id="PTHR36308">
    <property type="entry name" value="DENTIN SIALOPHOSPHOPROTEIN-RELATED"/>
    <property type="match status" value="1"/>
</dbReference>
<name>A0ABD3AGG7_9GENT</name>
<proteinExistence type="predicted"/>
<feature type="region of interest" description="Disordered" evidence="1">
    <location>
        <begin position="406"/>
        <end position="429"/>
    </location>
</feature>
<protein>
    <submittedName>
        <fullName evidence="2">Uncharacterized protein</fullName>
    </submittedName>
</protein>
<sequence length="429" mass="47117">MAYDYELATDLIRQVQRAIRAEVGLSHYDPTQKLLPPLPSISESETVGPPSEKGDLNRGQSTPNVEISLAELLDFKIIWPAEKEKGENVSNKKPVERSYKKLTGIDLDNFFHEPRRTDSSNAPEDRPITSNDVVTAEIKGLTTHDNLSFFENVKLSESALQPSTHKNNAAFSGWEADFQYANSGDYFGGSNSFDPSVDLASALNLHEISKLPEPSSDSTADISSQLDFVFKPAKESKNGRSKDGSAASPSISDWTPDHLWNNSKTEACLCNDQPDPTVGVKDALPEANMSNVNLPLQLGSIFGPVKDSKDGNQKEDLATSPSINDWNLNDLWNNVNKEAAPQTEQHDATVTVNDAFPQDNTSNLSTSLDWFQVNRWPKNASAPANNMMSGDKDIFDDWNDFTCSTSVQDSSQTTPTHSHGQFISSSEST</sequence>
<dbReference type="EMBL" id="JBJUIK010000004">
    <property type="protein sequence ID" value="KAL3529645.1"/>
    <property type="molecule type" value="Genomic_DNA"/>
</dbReference>
<accession>A0ABD3AGG7</accession>
<feature type="region of interest" description="Disordered" evidence="1">
    <location>
        <begin position="29"/>
        <end position="61"/>
    </location>
</feature>
<feature type="region of interest" description="Disordered" evidence="1">
    <location>
        <begin position="233"/>
        <end position="256"/>
    </location>
</feature>
<dbReference type="Proteomes" id="UP001630127">
    <property type="component" value="Unassembled WGS sequence"/>
</dbReference>
<evidence type="ECO:0000256" key="1">
    <source>
        <dbReference type="SAM" id="MobiDB-lite"/>
    </source>
</evidence>
<reference evidence="2 3" key="1">
    <citation type="submission" date="2024-11" db="EMBL/GenBank/DDBJ databases">
        <title>A near-complete genome assembly of Cinchona calisaya.</title>
        <authorList>
            <person name="Lian D.C."/>
            <person name="Zhao X.W."/>
            <person name="Wei L."/>
        </authorList>
    </citation>
    <scope>NUCLEOTIDE SEQUENCE [LARGE SCALE GENOMIC DNA]</scope>
    <source>
        <tissue evidence="2">Nenye</tissue>
    </source>
</reference>
<comment type="caution">
    <text evidence="2">The sequence shown here is derived from an EMBL/GenBank/DDBJ whole genome shotgun (WGS) entry which is preliminary data.</text>
</comment>
<feature type="compositionally biased region" description="Basic and acidic residues" evidence="1">
    <location>
        <begin position="233"/>
        <end position="243"/>
    </location>
</feature>
<dbReference type="PANTHER" id="PTHR36308:SF1">
    <property type="entry name" value="DENTIN SIALOPHOSPHOPROTEIN-RELATED"/>
    <property type="match status" value="1"/>
</dbReference>
<evidence type="ECO:0000313" key="3">
    <source>
        <dbReference type="Proteomes" id="UP001630127"/>
    </source>
</evidence>
<keyword evidence="3" id="KW-1185">Reference proteome</keyword>
<dbReference type="AlphaFoldDB" id="A0ABD3AGG7"/>
<organism evidence="2 3">
    <name type="scientific">Cinchona calisaya</name>
    <dbReference type="NCBI Taxonomy" id="153742"/>
    <lineage>
        <taxon>Eukaryota</taxon>
        <taxon>Viridiplantae</taxon>
        <taxon>Streptophyta</taxon>
        <taxon>Embryophyta</taxon>
        <taxon>Tracheophyta</taxon>
        <taxon>Spermatophyta</taxon>
        <taxon>Magnoliopsida</taxon>
        <taxon>eudicotyledons</taxon>
        <taxon>Gunneridae</taxon>
        <taxon>Pentapetalae</taxon>
        <taxon>asterids</taxon>
        <taxon>lamiids</taxon>
        <taxon>Gentianales</taxon>
        <taxon>Rubiaceae</taxon>
        <taxon>Cinchonoideae</taxon>
        <taxon>Cinchoneae</taxon>
        <taxon>Cinchona</taxon>
    </lineage>
</organism>